<dbReference type="EMBL" id="FQVL01000001">
    <property type="protein sequence ID" value="SHE46764.1"/>
    <property type="molecule type" value="Genomic_DNA"/>
</dbReference>
<proteinExistence type="predicted"/>
<dbReference type="SUPFAM" id="SSF51126">
    <property type="entry name" value="Pectin lyase-like"/>
    <property type="match status" value="2"/>
</dbReference>
<dbReference type="Gene3D" id="3.40.50.300">
    <property type="entry name" value="P-loop containing nucleotide triphosphate hydrolases"/>
    <property type="match status" value="1"/>
</dbReference>
<dbReference type="InterPro" id="IPR011050">
    <property type="entry name" value="Pectin_lyase_fold/virulence"/>
</dbReference>
<dbReference type="InterPro" id="IPR000641">
    <property type="entry name" value="CbxX/CfxQ"/>
</dbReference>
<dbReference type="PANTHER" id="PTHR22990:SF15">
    <property type="entry name" value="F-BOX ONLY PROTEIN 10"/>
    <property type="match status" value="1"/>
</dbReference>
<keyword evidence="6" id="KW-1185">Reference proteome</keyword>
<dbReference type="STRING" id="112248.SAMN05444392_101590"/>
<dbReference type="InterPro" id="IPR039448">
    <property type="entry name" value="Beta_helix"/>
</dbReference>
<evidence type="ECO:0000313" key="6">
    <source>
        <dbReference type="Proteomes" id="UP000184476"/>
    </source>
</evidence>
<evidence type="ECO:0000256" key="2">
    <source>
        <dbReference type="ARBA" id="ARBA00022741"/>
    </source>
</evidence>
<dbReference type="GO" id="GO:0005524">
    <property type="term" value="F:ATP binding"/>
    <property type="evidence" value="ECO:0007669"/>
    <property type="project" value="UniProtKB-KW"/>
</dbReference>
<dbReference type="InterPro" id="IPR006626">
    <property type="entry name" value="PbH1"/>
</dbReference>
<dbReference type="Proteomes" id="UP000184476">
    <property type="component" value="Unassembled WGS sequence"/>
</dbReference>
<organism evidence="5 6">
    <name type="scientific">Seinonella peptonophila</name>
    <dbReference type="NCBI Taxonomy" id="112248"/>
    <lineage>
        <taxon>Bacteria</taxon>
        <taxon>Bacillati</taxon>
        <taxon>Bacillota</taxon>
        <taxon>Bacilli</taxon>
        <taxon>Bacillales</taxon>
        <taxon>Thermoactinomycetaceae</taxon>
        <taxon>Seinonella</taxon>
    </lineage>
</organism>
<dbReference type="SUPFAM" id="SSF52540">
    <property type="entry name" value="P-loop containing nucleoside triphosphate hydrolases"/>
    <property type="match status" value="1"/>
</dbReference>
<name>A0A1M4TQV1_9BACL</name>
<keyword evidence="2" id="KW-0547">Nucleotide-binding</keyword>
<sequence>MSTIRVSRKLFSKNRSIQEAIDQAPAGSVIEIEPGLYKEEIHFHKYVQLVGIGDMEKVVIQGNRESTITMKTGYAVMKNITIRQSWLGQKEVVAISQGALVAEGCRIESRTSPAIKITGDEAEPIFRNCELYSKRSTAVETRGTGKILFEDCELSSDGDLAAVMVIKGNPVFRRCVFTGLESYGVYIEHRGEGLFEECNLFGFHYSPAVGILGGNPQFIRCKIHDGLESGVAIDEGRGHFEECRFFGFGEELPAVRINNRSHPQFANCVFHDCKGGAFLFEGESSGLIEDCEMYGFATAAAIFIFTKAHPQFIRCKIHDGNAEAVHSTDAGNGIFESCEMYGFNSSIVAITNQSRLDLLHCKLSNGKQHGIYVAQKSGGIIRNTDFTHFSHAAAIHVTQVADPLFVNCKILDSLVGVAVTENGRGTFEQCHLDRITEKLWMIQAGNPTIKDSTHEQVVEEEEELPENQTSFVHVLSDTLQGQLLNVIGQEKVKKQLHELFMYLDYLHDRKQMGIRTTEKPKLDALFLGPVDTGKKQIAHLYSTVLYQLGYLDHDGFVETTPNAWLQFEEDEMINRWEQFINHSSAGLIYIDEIDQLLSGIFSSNLEQQWVKLIQQYLSDQERKKILVISGTEMKTKRWFNKYPTLKNQIEHFFVFEDYSPEEMSFIFYRIAQDEDYHVDPTAQPALVKQMHKIWHYPGKQSHARRVYDYFKQVKIMHSMRCARLPKESRSKEVLTTIIEADLQLKETDHSGMLLPQDEEWADRLRRK</sequence>
<accession>A0A1M4TQV1</accession>
<dbReference type="Gene3D" id="2.160.20.10">
    <property type="entry name" value="Single-stranded right-handed beta-helix, Pectin lyase-like"/>
    <property type="match status" value="2"/>
</dbReference>
<feature type="domain" description="Right handed beta helix" evidence="4">
    <location>
        <begin position="170"/>
        <end position="292"/>
    </location>
</feature>
<evidence type="ECO:0000259" key="4">
    <source>
        <dbReference type="Pfam" id="PF13229"/>
    </source>
</evidence>
<dbReference type="InterPro" id="IPR012334">
    <property type="entry name" value="Pectin_lyas_fold"/>
</dbReference>
<feature type="domain" description="Right handed beta helix" evidence="4">
    <location>
        <begin position="55"/>
        <end position="156"/>
    </location>
</feature>
<dbReference type="PANTHER" id="PTHR22990">
    <property type="entry name" value="F-BOX ONLY PROTEIN"/>
    <property type="match status" value="1"/>
</dbReference>
<evidence type="ECO:0000256" key="3">
    <source>
        <dbReference type="ARBA" id="ARBA00022840"/>
    </source>
</evidence>
<dbReference type="Gene3D" id="1.10.8.60">
    <property type="match status" value="1"/>
</dbReference>
<dbReference type="RefSeq" id="WP_073151600.1">
    <property type="nucleotide sequence ID" value="NZ_FQVL01000001.1"/>
</dbReference>
<reference evidence="5 6" key="1">
    <citation type="submission" date="2016-11" db="EMBL/GenBank/DDBJ databases">
        <authorList>
            <person name="Jaros S."/>
            <person name="Januszkiewicz K."/>
            <person name="Wedrychowicz H."/>
        </authorList>
    </citation>
    <scope>NUCLEOTIDE SEQUENCE [LARGE SCALE GENOMIC DNA]</scope>
    <source>
        <strain evidence="5 6">DSM 44666</strain>
    </source>
</reference>
<evidence type="ECO:0000313" key="5">
    <source>
        <dbReference type="EMBL" id="SHE46764.1"/>
    </source>
</evidence>
<keyword evidence="3" id="KW-0067">ATP-binding</keyword>
<dbReference type="InterPro" id="IPR027417">
    <property type="entry name" value="P-loop_NTPase"/>
</dbReference>
<dbReference type="SMART" id="SM00710">
    <property type="entry name" value="PbH1"/>
    <property type="match status" value="8"/>
</dbReference>
<protein>
    <submittedName>
        <fullName evidence="5">Right handed beta helix region</fullName>
    </submittedName>
</protein>
<dbReference type="AlphaFoldDB" id="A0A1M4TQV1"/>
<gene>
    <name evidence="5" type="ORF">SAMN05444392_101590</name>
</gene>
<keyword evidence="1" id="KW-0677">Repeat</keyword>
<dbReference type="PRINTS" id="PR00819">
    <property type="entry name" value="CBXCFQXSUPER"/>
</dbReference>
<feature type="domain" description="Right handed beta helix" evidence="4">
    <location>
        <begin position="347"/>
        <end position="453"/>
    </location>
</feature>
<dbReference type="Pfam" id="PF13229">
    <property type="entry name" value="Beta_helix"/>
    <property type="match status" value="3"/>
</dbReference>
<dbReference type="InterPro" id="IPR051550">
    <property type="entry name" value="SCF-Subunits/Alg-Epimerases"/>
</dbReference>
<evidence type="ECO:0000256" key="1">
    <source>
        <dbReference type="ARBA" id="ARBA00022737"/>
    </source>
</evidence>